<dbReference type="GO" id="GO:0016887">
    <property type="term" value="F:ATP hydrolysis activity"/>
    <property type="evidence" value="ECO:0007669"/>
    <property type="project" value="InterPro"/>
</dbReference>
<dbReference type="PANTHER" id="PTHR24220:SF685">
    <property type="entry name" value="ABC TRANSPORTER RELATED"/>
    <property type="match status" value="1"/>
</dbReference>
<organism evidence="5 6">
    <name type="scientific">Pseudoscardovia radai</name>
    <dbReference type="NCBI Taxonomy" id="987066"/>
    <lineage>
        <taxon>Bacteria</taxon>
        <taxon>Bacillati</taxon>
        <taxon>Actinomycetota</taxon>
        <taxon>Actinomycetes</taxon>
        <taxon>Bifidobacteriales</taxon>
        <taxon>Bifidobacteriaceae</taxon>
        <taxon>Pseudoscardovia</taxon>
    </lineage>
</organism>
<gene>
    <name evidence="5" type="ORF">PSRA_1341</name>
</gene>
<evidence type="ECO:0000256" key="1">
    <source>
        <dbReference type="ARBA" id="ARBA00022448"/>
    </source>
</evidence>
<dbReference type="GO" id="GO:0098796">
    <property type="term" value="C:membrane protein complex"/>
    <property type="evidence" value="ECO:0007669"/>
    <property type="project" value="UniProtKB-ARBA"/>
</dbReference>
<dbReference type="CDD" id="cd03255">
    <property type="entry name" value="ABC_MJ0796_LolCDE_FtsE"/>
    <property type="match status" value="1"/>
</dbReference>
<dbReference type="PROSITE" id="PS50893">
    <property type="entry name" value="ABC_TRANSPORTER_2"/>
    <property type="match status" value="1"/>
</dbReference>
<dbReference type="AlphaFoldDB" id="A0A261EW46"/>
<evidence type="ECO:0000313" key="6">
    <source>
        <dbReference type="Proteomes" id="UP000216725"/>
    </source>
</evidence>
<dbReference type="GO" id="GO:0005524">
    <property type="term" value="F:ATP binding"/>
    <property type="evidence" value="ECO:0007669"/>
    <property type="project" value="UniProtKB-KW"/>
</dbReference>
<dbReference type="FunFam" id="3.40.50.300:FF:000032">
    <property type="entry name" value="Export ABC transporter ATP-binding protein"/>
    <property type="match status" value="1"/>
</dbReference>
<sequence length="291" mass="30705">MSASTNAPTPTAGQTLPNLASLNQSAAGMANGPAIQAIDLVKDYGTGDFAVHALRHVNVAFERGRFTAIMGPSGSGKSTLMHVLSGLDCATSGHVLFDGNDITTFDDKQLTLMRRDNVGFIFQSFNLLPMFTAEQNIAMPLTLAGKKPDRQWLHRLAADLGIEDRLSHRPAELSGGQQQRVAIARALITHPHVVFADEPTGALDSISSAEVLGMLRRLVDETGQTVIMVTHDAAAAAYADRAIVFSDGRIVADVDHPTEEGMSALVMEQRRATAQAAASNAAAPNAGPAGL</sequence>
<dbReference type="InterPro" id="IPR015854">
    <property type="entry name" value="ABC_transpr_LolD-like"/>
</dbReference>
<dbReference type="InterPro" id="IPR017911">
    <property type="entry name" value="MacB-like_ATP-bd"/>
</dbReference>
<keyword evidence="2" id="KW-0547">Nucleotide-binding</keyword>
<dbReference type="InterPro" id="IPR003439">
    <property type="entry name" value="ABC_transporter-like_ATP-bd"/>
</dbReference>
<dbReference type="Gene3D" id="3.40.50.300">
    <property type="entry name" value="P-loop containing nucleotide triphosphate hydrolases"/>
    <property type="match status" value="1"/>
</dbReference>
<dbReference type="InterPro" id="IPR027417">
    <property type="entry name" value="P-loop_NTPase"/>
</dbReference>
<keyword evidence="6" id="KW-1185">Reference proteome</keyword>
<dbReference type="EMBL" id="MWWR01000012">
    <property type="protein sequence ID" value="OZG51047.1"/>
    <property type="molecule type" value="Genomic_DNA"/>
</dbReference>
<keyword evidence="1" id="KW-0813">Transport</keyword>
<dbReference type="InterPro" id="IPR003593">
    <property type="entry name" value="AAA+_ATPase"/>
</dbReference>
<feature type="domain" description="ABC transporter" evidence="4">
    <location>
        <begin position="35"/>
        <end position="272"/>
    </location>
</feature>
<evidence type="ECO:0000256" key="3">
    <source>
        <dbReference type="ARBA" id="ARBA00022840"/>
    </source>
</evidence>
<comment type="caution">
    <text evidence="5">The sequence shown here is derived from an EMBL/GenBank/DDBJ whole genome shotgun (WGS) entry which is preliminary data.</text>
</comment>
<dbReference type="PROSITE" id="PS00211">
    <property type="entry name" value="ABC_TRANSPORTER_1"/>
    <property type="match status" value="1"/>
</dbReference>
<protein>
    <submittedName>
        <fullName evidence="5">ATP-binding protein of ABC transporter system</fullName>
    </submittedName>
</protein>
<dbReference type="InterPro" id="IPR017871">
    <property type="entry name" value="ABC_transporter-like_CS"/>
</dbReference>
<dbReference type="Proteomes" id="UP000216725">
    <property type="component" value="Unassembled WGS sequence"/>
</dbReference>
<dbReference type="GO" id="GO:0022857">
    <property type="term" value="F:transmembrane transporter activity"/>
    <property type="evidence" value="ECO:0007669"/>
    <property type="project" value="UniProtKB-ARBA"/>
</dbReference>
<reference evidence="5 6" key="1">
    <citation type="journal article" date="2017" name="BMC Genomics">
        <title>Comparative genomic and phylogenomic analyses of the Bifidobacteriaceae family.</title>
        <authorList>
            <person name="Lugli G.A."/>
            <person name="Milani C."/>
            <person name="Turroni F."/>
            <person name="Duranti S."/>
            <person name="Mancabelli L."/>
            <person name="Mangifesta M."/>
            <person name="Ferrario C."/>
            <person name="Modesto M."/>
            <person name="Mattarelli P."/>
            <person name="Jiri K."/>
            <person name="van Sinderen D."/>
            <person name="Ventura M."/>
        </authorList>
    </citation>
    <scope>NUCLEOTIDE SEQUENCE [LARGE SCALE GENOMIC DNA]</scope>
    <source>
        <strain evidence="5 6">DSM 24742</strain>
    </source>
</reference>
<accession>A0A261EW46</accession>
<name>A0A261EW46_9BIFI</name>
<dbReference type="SMART" id="SM00382">
    <property type="entry name" value="AAA"/>
    <property type="match status" value="1"/>
</dbReference>
<dbReference type="SUPFAM" id="SSF52540">
    <property type="entry name" value="P-loop containing nucleoside triphosphate hydrolases"/>
    <property type="match status" value="1"/>
</dbReference>
<evidence type="ECO:0000313" key="5">
    <source>
        <dbReference type="EMBL" id="OZG51047.1"/>
    </source>
</evidence>
<keyword evidence="3 5" id="KW-0067">ATP-binding</keyword>
<evidence type="ECO:0000256" key="2">
    <source>
        <dbReference type="ARBA" id="ARBA00022741"/>
    </source>
</evidence>
<proteinExistence type="predicted"/>
<evidence type="ECO:0000259" key="4">
    <source>
        <dbReference type="PROSITE" id="PS50893"/>
    </source>
</evidence>
<dbReference type="PANTHER" id="PTHR24220">
    <property type="entry name" value="IMPORT ATP-BINDING PROTEIN"/>
    <property type="match status" value="1"/>
</dbReference>
<dbReference type="Pfam" id="PF00005">
    <property type="entry name" value="ABC_tran"/>
    <property type="match status" value="1"/>
</dbReference>
<dbReference type="GO" id="GO:0005886">
    <property type="term" value="C:plasma membrane"/>
    <property type="evidence" value="ECO:0007669"/>
    <property type="project" value="TreeGrafter"/>
</dbReference>